<feature type="compositionally biased region" description="Basic and acidic residues" evidence="1">
    <location>
        <begin position="141"/>
        <end position="154"/>
    </location>
</feature>
<accession>A0A484BTN7</accession>
<evidence type="ECO:0000256" key="1">
    <source>
        <dbReference type="SAM" id="MobiDB-lite"/>
    </source>
</evidence>
<evidence type="ECO:0000313" key="3">
    <source>
        <dbReference type="Proteomes" id="UP000295192"/>
    </source>
</evidence>
<name>A0A484BTN7_DRONA</name>
<reference evidence="2 3" key="1">
    <citation type="journal article" date="2019" name="J. Hered.">
        <title>An Improved Genome Assembly for Drosophila navojoa, the Basal Species in the mojavensis Cluster.</title>
        <authorList>
            <person name="Vanderlinde T."/>
            <person name="Dupim E.G."/>
            <person name="Nazario-Yepiz N.O."/>
            <person name="Carvalho A.B."/>
        </authorList>
    </citation>
    <scope>NUCLEOTIDE SEQUENCE [LARGE SCALE GENOMIC DNA]</scope>
    <source>
        <strain evidence="2">Navoj_Jal97</strain>
        <tissue evidence="2">Whole organism</tissue>
    </source>
</reference>
<sequence>MPLLELELELAVNQQPSWTCSSSRDTTVLIRGAAWPGPTAYGGAATTATATATATETATAAAAVAPQQPQLAYRNGTETGSWTLDEADDCLPLNVNVNGNVNMSLQYRFKMKSWPELNGGGGGGCCRCRCQPLDPPPPTRQADKPTSHRATELA</sequence>
<evidence type="ECO:0000313" key="2">
    <source>
        <dbReference type="EMBL" id="TDG52024.1"/>
    </source>
</evidence>
<protein>
    <submittedName>
        <fullName evidence="2">Uncharacterized protein</fullName>
    </submittedName>
</protein>
<proteinExistence type="predicted"/>
<dbReference type="Proteomes" id="UP000295192">
    <property type="component" value="Unassembled WGS sequence"/>
</dbReference>
<organism evidence="2 3">
    <name type="scientific">Drosophila navojoa</name>
    <name type="common">Fruit fly</name>
    <dbReference type="NCBI Taxonomy" id="7232"/>
    <lineage>
        <taxon>Eukaryota</taxon>
        <taxon>Metazoa</taxon>
        <taxon>Ecdysozoa</taxon>
        <taxon>Arthropoda</taxon>
        <taxon>Hexapoda</taxon>
        <taxon>Insecta</taxon>
        <taxon>Pterygota</taxon>
        <taxon>Neoptera</taxon>
        <taxon>Endopterygota</taxon>
        <taxon>Diptera</taxon>
        <taxon>Brachycera</taxon>
        <taxon>Muscomorpha</taxon>
        <taxon>Ephydroidea</taxon>
        <taxon>Drosophilidae</taxon>
        <taxon>Drosophila</taxon>
    </lineage>
</organism>
<gene>
    <name evidence="2" type="ORF">AWZ03_001694</name>
</gene>
<dbReference type="EMBL" id="LSRL02000006">
    <property type="protein sequence ID" value="TDG52024.1"/>
    <property type="molecule type" value="Genomic_DNA"/>
</dbReference>
<feature type="region of interest" description="Disordered" evidence="1">
    <location>
        <begin position="133"/>
        <end position="154"/>
    </location>
</feature>
<dbReference type="AlphaFoldDB" id="A0A484BTN7"/>
<comment type="caution">
    <text evidence="2">The sequence shown here is derived from an EMBL/GenBank/DDBJ whole genome shotgun (WGS) entry which is preliminary data.</text>
</comment>
<keyword evidence="3" id="KW-1185">Reference proteome</keyword>